<feature type="region of interest" description="Disordered" evidence="1">
    <location>
        <begin position="268"/>
        <end position="301"/>
    </location>
</feature>
<reference evidence="2" key="2">
    <citation type="submission" date="2021-04" db="EMBL/GenBank/DDBJ databases">
        <authorList>
            <person name="Podell S."/>
        </authorList>
    </citation>
    <scope>NUCLEOTIDE SEQUENCE</scope>
    <source>
        <strain evidence="2">Hildebrandi</strain>
    </source>
</reference>
<feature type="compositionally biased region" description="Basic and acidic residues" evidence="1">
    <location>
        <begin position="285"/>
        <end position="295"/>
    </location>
</feature>
<dbReference type="EMBL" id="JAGRRH010000026">
    <property type="protein sequence ID" value="KAG7340928.1"/>
    <property type="molecule type" value="Genomic_DNA"/>
</dbReference>
<evidence type="ECO:0000313" key="2">
    <source>
        <dbReference type="EMBL" id="KAG7340928.1"/>
    </source>
</evidence>
<organism evidence="2 3">
    <name type="scientific">Nitzschia inconspicua</name>
    <dbReference type="NCBI Taxonomy" id="303405"/>
    <lineage>
        <taxon>Eukaryota</taxon>
        <taxon>Sar</taxon>
        <taxon>Stramenopiles</taxon>
        <taxon>Ochrophyta</taxon>
        <taxon>Bacillariophyta</taxon>
        <taxon>Bacillariophyceae</taxon>
        <taxon>Bacillariophycidae</taxon>
        <taxon>Bacillariales</taxon>
        <taxon>Bacillariaceae</taxon>
        <taxon>Nitzschia</taxon>
    </lineage>
</organism>
<keyword evidence="3" id="KW-1185">Reference proteome</keyword>
<protein>
    <submittedName>
        <fullName evidence="2">Uncharacterized protein</fullName>
    </submittedName>
</protein>
<reference evidence="2" key="1">
    <citation type="journal article" date="2021" name="Sci. Rep.">
        <title>Diploid genomic architecture of Nitzschia inconspicua, an elite biomass production diatom.</title>
        <authorList>
            <person name="Oliver A."/>
            <person name="Podell S."/>
            <person name="Pinowska A."/>
            <person name="Traller J.C."/>
            <person name="Smith S.R."/>
            <person name="McClure R."/>
            <person name="Beliaev A."/>
            <person name="Bohutskyi P."/>
            <person name="Hill E.A."/>
            <person name="Rabines A."/>
            <person name="Zheng H."/>
            <person name="Allen L.Z."/>
            <person name="Kuo A."/>
            <person name="Grigoriev I.V."/>
            <person name="Allen A.E."/>
            <person name="Hazlebeck D."/>
            <person name="Allen E.E."/>
        </authorList>
    </citation>
    <scope>NUCLEOTIDE SEQUENCE</scope>
    <source>
        <strain evidence="2">Hildebrandi</strain>
    </source>
</reference>
<feature type="compositionally biased region" description="Polar residues" evidence="1">
    <location>
        <begin position="68"/>
        <end position="80"/>
    </location>
</feature>
<feature type="compositionally biased region" description="Acidic residues" evidence="1">
    <location>
        <begin position="268"/>
        <end position="284"/>
    </location>
</feature>
<evidence type="ECO:0000313" key="3">
    <source>
        <dbReference type="Proteomes" id="UP000693970"/>
    </source>
</evidence>
<accession>A0A9K3KCB0</accession>
<proteinExistence type="predicted"/>
<name>A0A9K3KCB0_9STRA</name>
<sequence>MVVSPAPRISHYFSRPYLDFVGITTTPTKKEDCSFKIREQHVDDDSVFPPRRVMPNNCSEEQDDATTKSDPTTFSGGRRSQQLSLAILRNEPDQVKRLLDRSVQQQQQQSLDDDKSNTAVAAITFSFGTTDGISPRTSNTTSTTNTTIGMDTVFRFKQLLGESPTVLHLAVLNVYHRCNGGGGGGAADTTRSYPNSRRSVRDLFTDNIHNNDINIPLQQQQPQHDTERNLIFVSPYGLAKKIHSLTSKLRWTKTETTFRMVLDDMMDTCQEDDDGNEEDDIDDDTQPKDESRQEAGDTTSTVDVLVGNSMRGVKTVPTIVEMDDSIPRRILDDACQLLFSSPKVSTNLGNKDDDYDNDNNSSTVGSISCGKGLVVLCHDNRDPSVP</sequence>
<feature type="region of interest" description="Disordered" evidence="1">
    <location>
        <begin position="44"/>
        <end position="80"/>
    </location>
</feature>
<dbReference type="AlphaFoldDB" id="A0A9K3KCB0"/>
<comment type="caution">
    <text evidence="2">The sequence shown here is derived from an EMBL/GenBank/DDBJ whole genome shotgun (WGS) entry which is preliminary data.</text>
</comment>
<gene>
    <name evidence="2" type="ORF">IV203_022879</name>
</gene>
<dbReference type="Proteomes" id="UP000693970">
    <property type="component" value="Unassembled WGS sequence"/>
</dbReference>
<evidence type="ECO:0000256" key="1">
    <source>
        <dbReference type="SAM" id="MobiDB-lite"/>
    </source>
</evidence>